<dbReference type="GO" id="GO:0015035">
    <property type="term" value="F:protein-disulfide reductase activity"/>
    <property type="evidence" value="ECO:0007669"/>
    <property type="project" value="UniProtKB-UniRule"/>
</dbReference>
<organism evidence="11 12">
    <name type="scientific">Candidatus Wallbacteria bacterium GWC2_49_35</name>
    <dbReference type="NCBI Taxonomy" id="1817813"/>
    <lineage>
        <taxon>Bacteria</taxon>
        <taxon>Candidatus Walliibacteriota</taxon>
    </lineage>
</organism>
<evidence type="ECO:0000256" key="2">
    <source>
        <dbReference type="ARBA" id="ARBA00022448"/>
    </source>
</evidence>
<feature type="site" description="Deprotonates C-terminal active site Cys" evidence="8">
    <location>
        <position position="28"/>
    </location>
</feature>
<reference evidence="11 12" key="1">
    <citation type="journal article" date="2016" name="Nat. Commun.">
        <title>Thousands of microbial genomes shed light on interconnected biogeochemical processes in an aquifer system.</title>
        <authorList>
            <person name="Anantharaman K."/>
            <person name="Brown C.T."/>
            <person name="Hug L.A."/>
            <person name="Sharon I."/>
            <person name="Castelle C.J."/>
            <person name="Probst A.J."/>
            <person name="Thomas B.C."/>
            <person name="Singh A."/>
            <person name="Wilkins M.J."/>
            <person name="Karaoz U."/>
            <person name="Brodie E.L."/>
            <person name="Williams K.H."/>
            <person name="Hubbard S.S."/>
            <person name="Banfield J.F."/>
        </authorList>
    </citation>
    <scope>NUCLEOTIDE SEQUENCE [LARGE SCALE GENOMIC DNA]</scope>
</reference>
<keyword evidence="4 9" id="KW-1015">Disulfide bond</keyword>
<dbReference type="InterPro" id="IPR017937">
    <property type="entry name" value="Thioredoxin_CS"/>
</dbReference>
<comment type="caution">
    <text evidence="11">The sequence shown here is derived from an EMBL/GenBank/DDBJ whole genome shotgun (WGS) entry which is preliminary data.</text>
</comment>
<dbReference type="InterPro" id="IPR005746">
    <property type="entry name" value="Thioredoxin"/>
</dbReference>
<dbReference type="InterPro" id="IPR036249">
    <property type="entry name" value="Thioredoxin-like_sf"/>
</dbReference>
<feature type="site" description="Contributes to redox potential value" evidence="8">
    <location>
        <position position="36"/>
    </location>
</feature>
<dbReference type="GO" id="GO:0005737">
    <property type="term" value="C:cytoplasm"/>
    <property type="evidence" value="ECO:0007669"/>
    <property type="project" value="TreeGrafter"/>
</dbReference>
<protein>
    <recommendedName>
        <fullName evidence="6 7">Thioredoxin</fullName>
    </recommendedName>
</protein>
<dbReference type="NCBIfam" id="TIGR01068">
    <property type="entry name" value="thioredoxin"/>
    <property type="match status" value="1"/>
</dbReference>
<feature type="active site" description="Nucleophile" evidence="8">
    <location>
        <position position="37"/>
    </location>
</feature>
<gene>
    <name evidence="11" type="ORF">A2008_03415</name>
</gene>
<accession>A0A1F7WZ14</accession>
<dbReference type="PRINTS" id="PR00421">
    <property type="entry name" value="THIOREDOXIN"/>
</dbReference>
<evidence type="ECO:0000256" key="4">
    <source>
        <dbReference type="ARBA" id="ARBA00023157"/>
    </source>
</evidence>
<evidence type="ECO:0000256" key="5">
    <source>
        <dbReference type="ARBA" id="ARBA00023284"/>
    </source>
</evidence>
<comment type="similarity">
    <text evidence="1 7">Belongs to the thioredoxin family.</text>
</comment>
<keyword evidence="2" id="KW-0813">Transport</keyword>
<dbReference type="PANTHER" id="PTHR45663:SF11">
    <property type="entry name" value="GEO12009P1"/>
    <property type="match status" value="1"/>
</dbReference>
<dbReference type="InterPro" id="IPR013766">
    <property type="entry name" value="Thioredoxin_domain"/>
</dbReference>
<dbReference type="AlphaFoldDB" id="A0A1F7WZ14"/>
<dbReference type="Proteomes" id="UP000178735">
    <property type="component" value="Unassembled WGS sequence"/>
</dbReference>
<dbReference type="PROSITE" id="PS51352">
    <property type="entry name" value="THIOREDOXIN_2"/>
    <property type="match status" value="1"/>
</dbReference>
<evidence type="ECO:0000259" key="10">
    <source>
        <dbReference type="PROSITE" id="PS51352"/>
    </source>
</evidence>
<dbReference type="PANTHER" id="PTHR45663">
    <property type="entry name" value="GEO12009P1"/>
    <property type="match status" value="1"/>
</dbReference>
<keyword evidence="3" id="KW-0249">Electron transport</keyword>
<evidence type="ECO:0000256" key="1">
    <source>
        <dbReference type="ARBA" id="ARBA00008987"/>
    </source>
</evidence>
<proteinExistence type="inferred from homology"/>
<feature type="site" description="Contributes to redox potential value" evidence="8">
    <location>
        <position position="35"/>
    </location>
</feature>
<name>A0A1F7WZ14_9BACT</name>
<dbReference type="SUPFAM" id="SSF52833">
    <property type="entry name" value="Thioredoxin-like"/>
    <property type="match status" value="1"/>
</dbReference>
<dbReference type="Pfam" id="PF00085">
    <property type="entry name" value="Thioredoxin"/>
    <property type="match status" value="1"/>
</dbReference>
<keyword evidence="5 9" id="KW-0676">Redox-active center</keyword>
<evidence type="ECO:0000256" key="8">
    <source>
        <dbReference type="PIRSR" id="PIRSR000077-1"/>
    </source>
</evidence>
<evidence type="ECO:0000256" key="7">
    <source>
        <dbReference type="PIRNR" id="PIRNR000077"/>
    </source>
</evidence>
<evidence type="ECO:0000256" key="3">
    <source>
        <dbReference type="ARBA" id="ARBA00022982"/>
    </source>
</evidence>
<dbReference type="PIRSF" id="PIRSF000077">
    <property type="entry name" value="Thioredoxin"/>
    <property type="match status" value="1"/>
</dbReference>
<evidence type="ECO:0000256" key="6">
    <source>
        <dbReference type="NCBIfam" id="TIGR01068"/>
    </source>
</evidence>
<dbReference type="Gene3D" id="3.40.30.10">
    <property type="entry name" value="Glutaredoxin"/>
    <property type="match status" value="1"/>
</dbReference>
<feature type="active site" description="Nucleophile" evidence="8">
    <location>
        <position position="34"/>
    </location>
</feature>
<dbReference type="PROSITE" id="PS00194">
    <property type="entry name" value="THIOREDOXIN_1"/>
    <property type="match status" value="1"/>
</dbReference>
<evidence type="ECO:0000313" key="12">
    <source>
        <dbReference type="Proteomes" id="UP000178735"/>
    </source>
</evidence>
<feature type="disulfide bond" description="Redox-active" evidence="9">
    <location>
        <begin position="34"/>
        <end position="37"/>
    </location>
</feature>
<dbReference type="CDD" id="cd02947">
    <property type="entry name" value="TRX_family"/>
    <property type="match status" value="1"/>
</dbReference>
<evidence type="ECO:0000256" key="9">
    <source>
        <dbReference type="PIRSR" id="PIRSR000077-4"/>
    </source>
</evidence>
<dbReference type="STRING" id="1817813.A2008_03415"/>
<feature type="domain" description="Thioredoxin" evidence="10">
    <location>
        <begin position="1"/>
        <end position="110"/>
    </location>
</feature>
<dbReference type="FunFam" id="3.40.30.10:FF:000001">
    <property type="entry name" value="Thioredoxin"/>
    <property type="match status" value="1"/>
</dbReference>
<sequence length="110" mass="12224">MTNNNITEASDANFKKEVIESGVPVFVDFFASWCGPCKYFANVLNEVAPIYSDKVKFVKVNVDENPEIAAQVGIYSVPTLMFYKNGKVEKTMSGALPKDAFIKELNNFVS</sequence>
<dbReference type="EMBL" id="MGFH01000027">
    <property type="protein sequence ID" value="OGM08016.1"/>
    <property type="molecule type" value="Genomic_DNA"/>
</dbReference>
<evidence type="ECO:0000313" key="11">
    <source>
        <dbReference type="EMBL" id="OGM08016.1"/>
    </source>
</evidence>